<keyword evidence="3" id="KW-1185">Reference proteome</keyword>
<dbReference type="Proteomes" id="UP000004754">
    <property type="component" value="Unassembled WGS sequence"/>
</dbReference>
<dbReference type="EMBL" id="AEQN01000074">
    <property type="protein sequence ID" value="EFV00404.1"/>
    <property type="molecule type" value="Genomic_DNA"/>
</dbReference>
<reference evidence="2 3" key="1">
    <citation type="submission" date="2010-12" db="EMBL/GenBank/DDBJ databases">
        <authorList>
            <person name="Muzny D."/>
            <person name="Qin X."/>
            <person name="Deng J."/>
            <person name="Jiang H."/>
            <person name="Liu Y."/>
            <person name="Qu J."/>
            <person name="Song X.-Z."/>
            <person name="Zhang L."/>
            <person name="Thornton R."/>
            <person name="Coyle M."/>
            <person name="Francisco L."/>
            <person name="Jackson L."/>
            <person name="Javaid M."/>
            <person name="Korchina V."/>
            <person name="Kovar C."/>
            <person name="Mata R."/>
            <person name="Mathew T."/>
            <person name="Ngo R."/>
            <person name="Nguyen L."/>
            <person name="Nguyen N."/>
            <person name="Okwuonu G."/>
            <person name="Ongeri F."/>
            <person name="Pham C."/>
            <person name="Simmons D."/>
            <person name="Wilczek-Boney K."/>
            <person name="Hale W."/>
            <person name="Jakkamsetti A."/>
            <person name="Pham P."/>
            <person name="Ruth R."/>
            <person name="San Lucas F."/>
            <person name="Warren J."/>
            <person name="Zhang J."/>
            <person name="Zhao Z."/>
            <person name="Zhou C."/>
            <person name="Zhu D."/>
            <person name="Lee S."/>
            <person name="Bess C."/>
            <person name="Blankenburg K."/>
            <person name="Forbes L."/>
            <person name="Fu Q."/>
            <person name="Gubbala S."/>
            <person name="Hirani K."/>
            <person name="Jayaseelan J.C."/>
            <person name="Lara F."/>
            <person name="Munidasa M."/>
            <person name="Palculict T."/>
            <person name="Patil S."/>
            <person name="Pu L.-L."/>
            <person name="Saada N."/>
            <person name="Tang L."/>
            <person name="Weissenberger G."/>
            <person name="Zhu Y."/>
            <person name="Hemphill L."/>
            <person name="Shang Y."/>
            <person name="Youmans B."/>
            <person name="Ayvaz T."/>
            <person name="Ross M."/>
            <person name="Santibanez J."/>
            <person name="Aqrawi P."/>
            <person name="Gross S."/>
            <person name="Joshi V."/>
            <person name="Fowler G."/>
            <person name="Nazareth L."/>
            <person name="Reid J."/>
            <person name="Worley K."/>
            <person name="Petrosino J."/>
            <person name="Highlander S."/>
            <person name="Gibbs R."/>
        </authorList>
    </citation>
    <scope>NUCLEOTIDE SEQUENCE [LARGE SCALE GENOMIC DNA]</scope>
    <source>
        <strain evidence="2 3">ATCC 23263</strain>
    </source>
</reference>
<proteinExistence type="predicted"/>
<organism evidence="2 3">
    <name type="scientific">Pseudoramibacter alactolyticus ATCC 23263</name>
    <dbReference type="NCBI Taxonomy" id="887929"/>
    <lineage>
        <taxon>Bacteria</taxon>
        <taxon>Bacillati</taxon>
        <taxon>Bacillota</taxon>
        <taxon>Clostridia</taxon>
        <taxon>Eubacteriales</taxon>
        <taxon>Eubacteriaceae</taxon>
        <taxon>Pseudoramibacter</taxon>
    </lineage>
</organism>
<dbReference type="STRING" id="887929.HMP0721_2518"/>
<evidence type="ECO:0000313" key="3">
    <source>
        <dbReference type="Proteomes" id="UP000004754"/>
    </source>
</evidence>
<gene>
    <name evidence="2" type="ORF">HMP0721_2518</name>
</gene>
<feature type="non-terminal residue" evidence="2">
    <location>
        <position position="1"/>
    </location>
</feature>
<feature type="non-terminal residue" evidence="2">
    <location>
        <position position="167"/>
    </location>
</feature>
<comment type="caution">
    <text evidence="2">The sequence shown here is derived from an EMBL/GenBank/DDBJ whole genome shotgun (WGS) entry which is preliminary data.</text>
</comment>
<evidence type="ECO:0000313" key="2">
    <source>
        <dbReference type="EMBL" id="EFV00404.1"/>
    </source>
</evidence>
<dbReference type="AlphaFoldDB" id="E6MKI2"/>
<dbReference type="OrthoDB" id="9805617at2"/>
<dbReference type="RefSeq" id="WP_006599941.1">
    <property type="nucleotide sequence ID" value="NZ_GL622399.1"/>
</dbReference>
<evidence type="ECO:0000259" key="1">
    <source>
        <dbReference type="Pfam" id="PF11898"/>
    </source>
</evidence>
<dbReference type="eggNOG" id="COG1643">
    <property type="taxonomic scope" value="Bacteria"/>
</dbReference>
<protein>
    <recommendedName>
        <fullName evidence="1">RNA helicase HrpA C-terminal domain-containing protein</fullName>
    </recommendedName>
</protein>
<dbReference type="InterPro" id="IPR024590">
    <property type="entry name" value="HrpA_C"/>
</dbReference>
<name>E6MKI2_9FIRM</name>
<dbReference type="Pfam" id="PF11898">
    <property type="entry name" value="DUF3418"/>
    <property type="match status" value="1"/>
</dbReference>
<feature type="domain" description="RNA helicase HrpA C-terminal" evidence="1">
    <location>
        <begin position="2"/>
        <end position="162"/>
    </location>
</feature>
<accession>E6MKI2</accession>
<sequence>LDTPRAQRTSHASGVVKLLILNLPDPTKWVVTHMDNATKLALATSPYPSVSALLADARHKAVASVAQEKAGDLSGIRDKKTFDDLALVVRQDQADRMARVVRTAGRILSRVVAARQALVTVSDPAIRADIVAQIDDLVFENFISATPDPWYDDMPRWIRGGERADRV</sequence>